<name>A0ABW0NPT4_9MICO</name>
<dbReference type="Proteomes" id="UP001596039">
    <property type="component" value="Unassembled WGS sequence"/>
</dbReference>
<dbReference type="EMBL" id="JBHSMG010000001">
    <property type="protein sequence ID" value="MFC5501263.1"/>
    <property type="molecule type" value="Genomic_DNA"/>
</dbReference>
<dbReference type="RefSeq" id="WP_386738862.1">
    <property type="nucleotide sequence ID" value="NZ_JBHSMG010000001.1"/>
</dbReference>
<feature type="transmembrane region" description="Helical" evidence="2">
    <location>
        <begin position="81"/>
        <end position="98"/>
    </location>
</feature>
<accession>A0ABW0NPT4</accession>
<gene>
    <name evidence="3" type="ORF">ACFPJ4_03300</name>
</gene>
<sequence>MSRSRGSTPGGRSGKQVRPADRDRYGAPKVRRTALAPGLIAVMALLIGFALIGSGGFVVIEFIVAILALIVAWFAFQAGQWWWIPLLLAIAVAWNPVVPFDFHGALWFGAQYVAILVFVLVAVFVRVPVADEQKPGRVG</sequence>
<evidence type="ECO:0000313" key="4">
    <source>
        <dbReference type="Proteomes" id="UP001596039"/>
    </source>
</evidence>
<dbReference type="Pfam" id="PF20619">
    <property type="entry name" value="DUF6804"/>
    <property type="match status" value="1"/>
</dbReference>
<organism evidence="3 4">
    <name type="scientific">Lysinimonas soli</name>
    <dbReference type="NCBI Taxonomy" id="1074233"/>
    <lineage>
        <taxon>Bacteria</taxon>
        <taxon>Bacillati</taxon>
        <taxon>Actinomycetota</taxon>
        <taxon>Actinomycetes</taxon>
        <taxon>Micrococcales</taxon>
        <taxon>Microbacteriaceae</taxon>
        <taxon>Lysinimonas</taxon>
    </lineage>
</organism>
<feature type="transmembrane region" description="Helical" evidence="2">
    <location>
        <begin position="104"/>
        <end position="127"/>
    </location>
</feature>
<protein>
    <submittedName>
        <fullName evidence="3">DUF6804 family protein</fullName>
    </submittedName>
</protein>
<keyword evidence="2" id="KW-0472">Membrane</keyword>
<reference evidence="4" key="1">
    <citation type="journal article" date="2019" name="Int. J. Syst. Evol. Microbiol.">
        <title>The Global Catalogue of Microorganisms (GCM) 10K type strain sequencing project: providing services to taxonomists for standard genome sequencing and annotation.</title>
        <authorList>
            <consortium name="The Broad Institute Genomics Platform"/>
            <consortium name="The Broad Institute Genome Sequencing Center for Infectious Disease"/>
            <person name="Wu L."/>
            <person name="Ma J."/>
        </authorList>
    </citation>
    <scope>NUCLEOTIDE SEQUENCE [LARGE SCALE GENOMIC DNA]</scope>
    <source>
        <strain evidence="4">CGMCC 4.6997</strain>
    </source>
</reference>
<keyword evidence="2" id="KW-0812">Transmembrane</keyword>
<evidence type="ECO:0000313" key="3">
    <source>
        <dbReference type="EMBL" id="MFC5501263.1"/>
    </source>
</evidence>
<evidence type="ECO:0000256" key="2">
    <source>
        <dbReference type="SAM" id="Phobius"/>
    </source>
</evidence>
<feature type="region of interest" description="Disordered" evidence="1">
    <location>
        <begin position="1"/>
        <end position="21"/>
    </location>
</feature>
<keyword evidence="4" id="KW-1185">Reference proteome</keyword>
<proteinExistence type="predicted"/>
<evidence type="ECO:0000256" key="1">
    <source>
        <dbReference type="SAM" id="MobiDB-lite"/>
    </source>
</evidence>
<keyword evidence="2" id="KW-1133">Transmembrane helix</keyword>
<feature type="transmembrane region" description="Helical" evidence="2">
    <location>
        <begin position="58"/>
        <end position="76"/>
    </location>
</feature>
<dbReference type="InterPro" id="IPR046548">
    <property type="entry name" value="DUF6804"/>
</dbReference>
<feature type="transmembrane region" description="Helical" evidence="2">
    <location>
        <begin position="34"/>
        <end position="52"/>
    </location>
</feature>
<comment type="caution">
    <text evidence="3">The sequence shown here is derived from an EMBL/GenBank/DDBJ whole genome shotgun (WGS) entry which is preliminary data.</text>
</comment>